<dbReference type="Proteomes" id="UP000249616">
    <property type="component" value="Chromosome"/>
</dbReference>
<name>A0A2Z4J9Q2_9ACTN</name>
<dbReference type="KEGG" id="scad:DN051_39165"/>
<reference evidence="1 2" key="1">
    <citation type="journal article" date="2019" name="Int. J. Syst. Evol. Microbiol.">
        <title>Streptomyces cadmiisoli sp. nov., a novel actinomycete isolated from cadmium-contaminated soil.</title>
        <authorList>
            <person name="Li K."/>
            <person name="Tang X."/>
            <person name="Zhao J."/>
            <person name="Guo Y."/>
            <person name="Tang Y."/>
            <person name="Gao J."/>
        </authorList>
    </citation>
    <scope>NUCLEOTIDE SEQUENCE [LARGE SCALE GENOMIC DNA]</scope>
    <source>
        <strain evidence="1 2">ZFG47</strain>
    </source>
</reference>
<proteinExistence type="predicted"/>
<gene>
    <name evidence="1" type="ORF">DN051_39165</name>
</gene>
<dbReference type="AlphaFoldDB" id="A0A2Z4J9Q2"/>
<sequence length="335" mass="36172">MSRTDEAAERMPGEPDDLQMQFASTKEAEPLAVDDRTHVLELVVTPAVRVWDRPALAGSPAFKETALRRSALRSPMPITVLVLGLTLLTGCAIDKGTALAEDFERDWTGTPDVANIGTTKNNTLPFRGTSTGTLTLKDGTSTDRVTQLAGEMRDYVARHNKITGRITADGVTFTVVADEERTGEVLALWRSMTADSQVTAADIHDAPWKEATDRWRIEVSAVDATSALTVFKDMLAEGDRYRPLAGVMVLKIKSPGLRIETDFHDSYPTEAIDAYEAVLARYAVVRATVRRDPVSGSAATIVVADSEDRDHAGELARGAAPNLGSAITVTSDNSD</sequence>
<dbReference type="EMBL" id="CP030073">
    <property type="protein sequence ID" value="AWW41904.1"/>
    <property type="molecule type" value="Genomic_DNA"/>
</dbReference>
<dbReference type="RefSeq" id="WP_112441673.1">
    <property type="nucleotide sequence ID" value="NZ_CP030073.1"/>
</dbReference>
<accession>A0A2Z4J9Q2</accession>
<organism evidence="1 2">
    <name type="scientific">Streptomyces cadmiisoli</name>
    <dbReference type="NCBI Taxonomy" id="2184053"/>
    <lineage>
        <taxon>Bacteria</taxon>
        <taxon>Bacillati</taxon>
        <taxon>Actinomycetota</taxon>
        <taxon>Actinomycetes</taxon>
        <taxon>Kitasatosporales</taxon>
        <taxon>Streptomycetaceae</taxon>
        <taxon>Streptomyces</taxon>
        <taxon>Streptomyces aurantiacus group</taxon>
    </lineage>
</organism>
<keyword evidence="2" id="KW-1185">Reference proteome</keyword>
<evidence type="ECO:0000313" key="1">
    <source>
        <dbReference type="EMBL" id="AWW41904.1"/>
    </source>
</evidence>
<protein>
    <submittedName>
        <fullName evidence="1">Uncharacterized protein</fullName>
    </submittedName>
</protein>
<evidence type="ECO:0000313" key="2">
    <source>
        <dbReference type="Proteomes" id="UP000249616"/>
    </source>
</evidence>